<gene>
    <name evidence="3" type="primary">cheB</name>
    <name evidence="9" type="ORF">HDF12_003034</name>
</gene>
<feature type="domain" description="CheB-type methylesterase" evidence="8">
    <location>
        <begin position="181"/>
        <end position="383"/>
    </location>
</feature>
<evidence type="ECO:0000256" key="3">
    <source>
        <dbReference type="HAMAP-Rule" id="MF_00099"/>
    </source>
</evidence>
<name>A0A7Y9TAW0_9BACT</name>
<evidence type="ECO:0000256" key="6">
    <source>
        <dbReference type="SAM" id="MobiDB-lite"/>
    </source>
</evidence>
<dbReference type="CDD" id="cd17541">
    <property type="entry name" value="REC_CheB-like"/>
    <property type="match status" value="1"/>
</dbReference>
<dbReference type="EC" id="3.1.1.61" evidence="3"/>
<feature type="domain" description="Response regulatory" evidence="7">
    <location>
        <begin position="10"/>
        <end position="136"/>
    </location>
</feature>
<keyword evidence="3 4" id="KW-0145">Chemotaxis</keyword>
<comment type="PTM">
    <text evidence="3">Phosphorylated by CheA. Phosphorylation of the N-terminal regulatory domain activates the methylesterase activity.</text>
</comment>
<feature type="active site" evidence="3 4">
    <location>
        <position position="325"/>
    </location>
</feature>
<dbReference type="SMART" id="SM00448">
    <property type="entry name" value="REC"/>
    <property type="match status" value="1"/>
</dbReference>
<dbReference type="Gene3D" id="3.40.50.2300">
    <property type="match status" value="1"/>
</dbReference>
<evidence type="ECO:0000256" key="4">
    <source>
        <dbReference type="PROSITE-ProRule" id="PRU00050"/>
    </source>
</evidence>
<comment type="catalytic activity">
    <reaction evidence="3">
        <text>L-glutaminyl-[protein] + H2O = L-glutamyl-[protein] + NH4(+)</text>
        <dbReference type="Rhea" id="RHEA:16441"/>
        <dbReference type="Rhea" id="RHEA-COMP:10207"/>
        <dbReference type="Rhea" id="RHEA-COMP:10208"/>
        <dbReference type="ChEBI" id="CHEBI:15377"/>
        <dbReference type="ChEBI" id="CHEBI:28938"/>
        <dbReference type="ChEBI" id="CHEBI:29973"/>
        <dbReference type="ChEBI" id="CHEBI:30011"/>
        <dbReference type="EC" id="3.5.1.44"/>
    </reaction>
</comment>
<feature type="active site" evidence="3 4">
    <location>
        <position position="217"/>
    </location>
</feature>
<dbReference type="InterPro" id="IPR001789">
    <property type="entry name" value="Sig_transdc_resp-reg_receiver"/>
</dbReference>
<dbReference type="SUPFAM" id="SSF52738">
    <property type="entry name" value="Methylesterase CheB, C-terminal domain"/>
    <property type="match status" value="1"/>
</dbReference>
<dbReference type="HAMAP" id="MF_00099">
    <property type="entry name" value="CheB_chemtxs"/>
    <property type="match status" value="1"/>
</dbReference>
<dbReference type="Proteomes" id="UP000534186">
    <property type="component" value="Unassembled WGS sequence"/>
</dbReference>
<dbReference type="InterPro" id="IPR011006">
    <property type="entry name" value="CheY-like_superfamily"/>
</dbReference>
<evidence type="ECO:0000256" key="2">
    <source>
        <dbReference type="ARBA" id="ARBA00048267"/>
    </source>
</evidence>
<dbReference type="InterPro" id="IPR008248">
    <property type="entry name" value="CheB-like"/>
</dbReference>
<dbReference type="PIRSF" id="PIRSF000876">
    <property type="entry name" value="RR_chemtxs_CheB"/>
    <property type="match status" value="1"/>
</dbReference>
<proteinExistence type="inferred from homology"/>
<evidence type="ECO:0000259" key="8">
    <source>
        <dbReference type="PROSITE" id="PS50122"/>
    </source>
</evidence>
<evidence type="ECO:0000256" key="1">
    <source>
        <dbReference type="ARBA" id="ARBA00022801"/>
    </source>
</evidence>
<evidence type="ECO:0000256" key="5">
    <source>
        <dbReference type="PROSITE-ProRule" id="PRU00169"/>
    </source>
</evidence>
<dbReference type="NCBIfam" id="NF001965">
    <property type="entry name" value="PRK00742.1"/>
    <property type="match status" value="1"/>
</dbReference>
<dbReference type="EC" id="3.5.1.44" evidence="3"/>
<feature type="active site" evidence="3 4">
    <location>
        <position position="190"/>
    </location>
</feature>
<dbReference type="InterPro" id="IPR035909">
    <property type="entry name" value="CheB_C"/>
</dbReference>
<feature type="modified residue" description="4-aspartylphosphate" evidence="3 5">
    <location>
        <position position="69"/>
    </location>
</feature>
<evidence type="ECO:0000259" key="7">
    <source>
        <dbReference type="PROSITE" id="PS50110"/>
    </source>
</evidence>
<feature type="region of interest" description="Disordered" evidence="6">
    <location>
        <begin position="154"/>
        <end position="178"/>
    </location>
</feature>
<dbReference type="PROSITE" id="PS50110">
    <property type="entry name" value="RESPONSE_REGULATORY"/>
    <property type="match status" value="1"/>
</dbReference>
<evidence type="ECO:0000313" key="9">
    <source>
        <dbReference type="EMBL" id="NYF52635.1"/>
    </source>
</evidence>
<dbReference type="GO" id="GO:0000156">
    <property type="term" value="F:phosphorelay response regulator activity"/>
    <property type="evidence" value="ECO:0007669"/>
    <property type="project" value="InterPro"/>
</dbReference>
<comment type="subcellular location">
    <subcellularLocation>
        <location evidence="3">Cytoplasm</location>
    </subcellularLocation>
</comment>
<sequence>MGPMEERPLRILAADDSAVMRGVMWKLFQMHAEDRSSELPRMELCGVALDGVDCLESVKRLSPDVLVLDLEMPRLNGLEVLRRLQVESPGLPVIMCSAHTERGARSTLEALACGAGDYVTKPAEQRDFASAMLSLSQQLLPRIAALARGAKRKQESGVARGGSGNAREAPAGGVPSKASSPIEVVVIGLSTGGPSALEQLLPRLPADFPVPVLIVQHMPKLFTGALAERLDKCCSLRVKEAYENAMIRPGTIWLAPGDAHMEVGPGNGLTDRREGSLAGRSSRVRLHQREPLNHCRPAVDYLFFSAARMYGASTLALVMTGMGADGLDGARAVHERGGVVLAQDEASSAVWGMPAKVAEAGIASATLPLSEIADVLKQRVDVGRLTKMDIARHAASAMVPRREMNDGLL</sequence>
<comment type="domain">
    <text evidence="3">Contains a C-terminal catalytic domain, and an N-terminal region which modulates catalytic activity.</text>
</comment>
<dbReference type="EMBL" id="JACCCV010000002">
    <property type="protein sequence ID" value="NYF52635.1"/>
    <property type="molecule type" value="Genomic_DNA"/>
</dbReference>
<dbReference type="GO" id="GO:0050568">
    <property type="term" value="F:protein-glutamine glutaminase activity"/>
    <property type="evidence" value="ECO:0007669"/>
    <property type="project" value="UniProtKB-UniRule"/>
</dbReference>
<dbReference type="GO" id="GO:0008984">
    <property type="term" value="F:protein-glutamate methylesterase activity"/>
    <property type="evidence" value="ECO:0007669"/>
    <property type="project" value="UniProtKB-UniRule"/>
</dbReference>
<dbReference type="CDD" id="cd16432">
    <property type="entry name" value="CheB_Rec"/>
    <property type="match status" value="1"/>
</dbReference>
<dbReference type="SUPFAM" id="SSF52172">
    <property type="entry name" value="CheY-like"/>
    <property type="match status" value="1"/>
</dbReference>
<evidence type="ECO:0000313" key="10">
    <source>
        <dbReference type="Proteomes" id="UP000534186"/>
    </source>
</evidence>
<keyword evidence="1 3" id="KW-0378">Hydrolase</keyword>
<keyword evidence="3" id="KW-0963">Cytoplasm</keyword>
<comment type="caution">
    <text evidence="9">The sequence shown here is derived from an EMBL/GenBank/DDBJ whole genome shotgun (WGS) entry which is preliminary data.</text>
</comment>
<accession>A0A7Y9TAW0</accession>
<dbReference type="Pfam" id="PF00072">
    <property type="entry name" value="Response_reg"/>
    <property type="match status" value="1"/>
</dbReference>
<dbReference type="PANTHER" id="PTHR42872:SF3">
    <property type="entry name" value="PROTEIN-GLUTAMATE METHYLESTERASE_PROTEIN-GLUTAMINE GLUTAMINASE 1"/>
    <property type="match status" value="1"/>
</dbReference>
<comment type="function">
    <text evidence="3">Involved in chemotaxis. Part of a chemotaxis signal transduction system that modulates chemotaxis in response to various stimuli. Catalyzes the demethylation of specific methylglutamate residues introduced into the chemoreceptors (methyl-accepting chemotaxis proteins or MCP) by CheR. Also mediates the irreversible deamidation of specific glutamine residues to glutamic acid.</text>
</comment>
<organism evidence="9 10">
    <name type="scientific">Tunturiibacter lichenicola</name>
    <dbReference type="NCBI Taxonomy" id="2051959"/>
    <lineage>
        <taxon>Bacteria</taxon>
        <taxon>Pseudomonadati</taxon>
        <taxon>Acidobacteriota</taxon>
        <taxon>Terriglobia</taxon>
        <taxon>Terriglobales</taxon>
        <taxon>Acidobacteriaceae</taxon>
        <taxon>Tunturiibacter</taxon>
    </lineage>
</organism>
<dbReference type="PROSITE" id="PS50122">
    <property type="entry name" value="CHEB"/>
    <property type="match status" value="1"/>
</dbReference>
<dbReference type="GO" id="GO:0005737">
    <property type="term" value="C:cytoplasm"/>
    <property type="evidence" value="ECO:0007669"/>
    <property type="project" value="UniProtKB-SubCell"/>
</dbReference>
<dbReference type="Pfam" id="PF01339">
    <property type="entry name" value="CheB_methylest"/>
    <property type="match status" value="1"/>
</dbReference>
<dbReference type="PANTHER" id="PTHR42872">
    <property type="entry name" value="PROTEIN-GLUTAMATE METHYLESTERASE/PROTEIN-GLUTAMINE GLUTAMINASE"/>
    <property type="match status" value="1"/>
</dbReference>
<dbReference type="Gene3D" id="3.40.50.180">
    <property type="entry name" value="Methylesterase CheB, C-terminal domain"/>
    <property type="match status" value="1"/>
</dbReference>
<dbReference type="GO" id="GO:0006935">
    <property type="term" value="P:chemotaxis"/>
    <property type="evidence" value="ECO:0007669"/>
    <property type="project" value="UniProtKB-UniRule"/>
</dbReference>
<protein>
    <recommendedName>
        <fullName evidence="3">Protein-glutamate methylesterase/protein-glutamine glutaminase</fullName>
        <ecNumber evidence="3">3.1.1.61</ecNumber>
        <ecNumber evidence="3">3.5.1.44</ecNumber>
    </recommendedName>
</protein>
<comment type="catalytic activity">
    <reaction evidence="2 3">
        <text>[protein]-L-glutamate 5-O-methyl ester + H2O = L-glutamyl-[protein] + methanol + H(+)</text>
        <dbReference type="Rhea" id="RHEA:23236"/>
        <dbReference type="Rhea" id="RHEA-COMP:10208"/>
        <dbReference type="Rhea" id="RHEA-COMP:10311"/>
        <dbReference type="ChEBI" id="CHEBI:15377"/>
        <dbReference type="ChEBI" id="CHEBI:15378"/>
        <dbReference type="ChEBI" id="CHEBI:17790"/>
        <dbReference type="ChEBI" id="CHEBI:29973"/>
        <dbReference type="ChEBI" id="CHEBI:82795"/>
        <dbReference type="EC" id="3.1.1.61"/>
    </reaction>
</comment>
<comment type="similarity">
    <text evidence="3">Belongs to the CheB family.</text>
</comment>
<dbReference type="AlphaFoldDB" id="A0A7Y9TAW0"/>
<reference evidence="9 10" key="1">
    <citation type="submission" date="2020-07" db="EMBL/GenBank/DDBJ databases">
        <title>Genomic Encyclopedia of Type Strains, Phase IV (KMG-V): Genome sequencing to study the core and pangenomes of soil and plant-associated prokaryotes.</title>
        <authorList>
            <person name="Whitman W."/>
        </authorList>
    </citation>
    <scope>NUCLEOTIDE SEQUENCE [LARGE SCALE GENOMIC DNA]</scope>
    <source>
        <strain evidence="9 10">M8UP30</strain>
    </source>
</reference>
<dbReference type="InterPro" id="IPR000673">
    <property type="entry name" value="Sig_transdc_resp-reg_Me-estase"/>
</dbReference>
<keyword evidence="3 5" id="KW-0597">Phosphoprotein</keyword>